<name>A0A9X2FLN2_9LACO</name>
<evidence type="ECO:0000259" key="1">
    <source>
        <dbReference type="PROSITE" id="PS50206"/>
    </source>
</evidence>
<comment type="caution">
    <text evidence="2">The sequence shown here is derived from an EMBL/GenBank/DDBJ whole genome shotgun (WGS) entry which is preliminary data.</text>
</comment>
<dbReference type="CDD" id="cd00158">
    <property type="entry name" value="RHOD"/>
    <property type="match status" value="1"/>
</dbReference>
<reference evidence="2 3" key="1">
    <citation type="journal article" date="2023" name="Int. J. Syst. Evol. Microbiol.">
        <title>Ligilactobacillus ubinensis sp. nov., a novel species isolated from the wild ferment of a durian fruit (Durio zibethinus).</title>
        <authorList>
            <person name="Heng Y.C."/>
            <person name="Menon N."/>
            <person name="Chen B."/>
            <person name="Loo B.Z.L."/>
            <person name="Wong G.W.J."/>
            <person name="Lim A.C.H."/>
            <person name="Silvaraju S."/>
            <person name="Kittelmann S."/>
        </authorList>
    </citation>
    <scope>NUCLEOTIDE SEQUENCE [LARGE SCALE GENOMIC DNA]</scope>
    <source>
        <strain evidence="2 3">WILCCON 0076</strain>
    </source>
</reference>
<dbReference type="Pfam" id="PF00581">
    <property type="entry name" value="Rhodanese"/>
    <property type="match status" value="1"/>
</dbReference>
<keyword evidence="3" id="KW-1185">Reference proteome</keyword>
<organism evidence="2 3">
    <name type="scientific">Ligilactobacillus ubinensis</name>
    <dbReference type="NCBI Taxonomy" id="2876789"/>
    <lineage>
        <taxon>Bacteria</taxon>
        <taxon>Bacillati</taxon>
        <taxon>Bacillota</taxon>
        <taxon>Bacilli</taxon>
        <taxon>Lactobacillales</taxon>
        <taxon>Lactobacillaceae</taxon>
        <taxon>Ligilactobacillus</taxon>
    </lineage>
</organism>
<dbReference type="InterPro" id="IPR036873">
    <property type="entry name" value="Rhodanese-like_dom_sf"/>
</dbReference>
<dbReference type="PANTHER" id="PTHR43031:SF17">
    <property type="entry name" value="SULFURTRANSFERASE YTWF-RELATED"/>
    <property type="match status" value="1"/>
</dbReference>
<evidence type="ECO:0000313" key="3">
    <source>
        <dbReference type="Proteomes" id="UP001139006"/>
    </source>
</evidence>
<dbReference type="PANTHER" id="PTHR43031">
    <property type="entry name" value="FAD-DEPENDENT OXIDOREDUCTASE"/>
    <property type="match status" value="1"/>
</dbReference>
<gene>
    <name evidence="2" type="ORF">LB941_04715</name>
</gene>
<sequence length="103" mass="11398">MFSLFTKVPSISATDLKKKLTSAITLIDVRTPSEYQMGHIAKAKNVPLDQIHMYNKKVQTIYVICQSGMRSAQAARILKKNGYDVINVQGGMNQWSGPIKGGK</sequence>
<feature type="domain" description="Rhodanese" evidence="1">
    <location>
        <begin position="20"/>
        <end position="101"/>
    </location>
</feature>
<dbReference type="Proteomes" id="UP001139006">
    <property type="component" value="Unassembled WGS sequence"/>
</dbReference>
<dbReference type="RefSeq" id="WP_253359920.1">
    <property type="nucleotide sequence ID" value="NZ_JAIULA010000007.1"/>
</dbReference>
<dbReference type="AlphaFoldDB" id="A0A9X2FLN2"/>
<dbReference type="InterPro" id="IPR001763">
    <property type="entry name" value="Rhodanese-like_dom"/>
</dbReference>
<dbReference type="InterPro" id="IPR050229">
    <property type="entry name" value="GlpE_sulfurtransferase"/>
</dbReference>
<proteinExistence type="predicted"/>
<dbReference type="EMBL" id="JAIULA010000007">
    <property type="protein sequence ID" value="MCP0886638.1"/>
    <property type="molecule type" value="Genomic_DNA"/>
</dbReference>
<evidence type="ECO:0000313" key="2">
    <source>
        <dbReference type="EMBL" id="MCP0886638.1"/>
    </source>
</evidence>
<dbReference type="Gene3D" id="3.40.250.10">
    <property type="entry name" value="Rhodanese-like domain"/>
    <property type="match status" value="1"/>
</dbReference>
<dbReference type="PROSITE" id="PS50206">
    <property type="entry name" value="RHODANESE_3"/>
    <property type="match status" value="1"/>
</dbReference>
<protein>
    <submittedName>
        <fullName evidence="2">Rhodanese-like domain-containing protein</fullName>
    </submittedName>
</protein>
<dbReference type="SMART" id="SM00450">
    <property type="entry name" value="RHOD"/>
    <property type="match status" value="1"/>
</dbReference>
<dbReference type="SUPFAM" id="SSF52821">
    <property type="entry name" value="Rhodanese/Cell cycle control phosphatase"/>
    <property type="match status" value="1"/>
</dbReference>
<accession>A0A9X2FLN2</accession>